<dbReference type="Pfam" id="PF00561">
    <property type="entry name" value="Abhydrolase_1"/>
    <property type="match status" value="2"/>
</dbReference>
<dbReference type="InterPro" id="IPR000073">
    <property type="entry name" value="AB_hydrolase_1"/>
</dbReference>
<protein>
    <submittedName>
        <fullName evidence="3">Alpha/beta hydrolase</fullName>
    </submittedName>
</protein>
<dbReference type="PANTHER" id="PTHR43798">
    <property type="entry name" value="MONOACYLGLYCEROL LIPASE"/>
    <property type="match status" value="1"/>
</dbReference>
<comment type="caution">
    <text evidence="3">The sequence shown here is derived from an EMBL/GenBank/DDBJ whole genome shotgun (WGS) entry which is preliminary data.</text>
</comment>
<organism evidence="3 4">
    <name type="scientific">Bacillus xiapuensis</name>
    <dbReference type="NCBI Taxonomy" id="2014075"/>
    <lineage>
        <taxon>Bacteria</taxon>
        <taxon>Bacillati</taxon>
        <taxon>Bacillota</taxon>
        <taxon>Bacilli</taxon>
        <taxon>Bacillales</taxon>
        <taxon>Bacillaceae</taxon>
        <taxon>Bacillus</taxon>
    </lineage>
</organism>
<feature type="domain" description="AB hydrolase-1" evidence="2">
    <location>
        <begin position="21"/>
        <end position="142"/>
    </location>
</feature>
<dbReference type="PANTHER" id="PTHR43798:SF31">
    <property type="entry name" value="AB HYDROLASE SUPERFAMILY PROTEIN YCLE"/>
    <property type="match status" value="1"/>
</dbReference>
<dbReference type="Gene3D" id="3.40.50.1820">
    <property type="entry name" value="alpha/beta hydrolase"/>
    <property type="match status" value="1"/>
</dbReference>
<evidence type="ECO:0000256" key="1">
    <source>
        <dbReference type="ARBA" id="ARBA00022801"/>
    </source>
</evidence>
<dbReference type="GO" id="GO:0016787">
    <property type="term" value="F:hydrolase activity"/>
    <property type="evidence" value="ECO:0007669"/>
    <property type="project" value="UniProtKB-KW"/>
</dbReference>
<proteinExistence type="predicted"/>
<sequence length="276" mass="31447">MPFIKIPNDTHLFYKDWGNGKPIVFISGWAVSSRMWEYQMVHLTNEGLRCISYDRRGHGRSDDPGRGYDYDTLADDLSALIEHLNLRGVNLVAHSMGCGEIIRYLTRHGSNRIDRIVFLAGTLPFPLKTEDNPGGIDRSFFESTREEWKKDFPSWLAENEPPYFGVGLPNCEVSSKIGEWTRWDMLHTSLKAVLDCNKAIIETDFREEMGKIDVPTLIIHGDSDKSIPIEISGEKSAQLIPNNQFVVYENGPHGLYMTHADRLKKDMLAFIKGSIR</sequence>
<reference evidence="3 4" key="1">
    <citation type="submission" date="2023-03" db="EMBL/GenBank/DDBJ databases">
        <title>Bacillus Genome Sequencing.</title>
        <authorList>
            <person name="Dunlap C."/>
        </authorList>
    </citation>
    <scope>NUCLEOTIDE SEQUENCE [LARGE SCALE GENOMIC DNA]</scope>
    <source>
        <strain evidence="3 4">B-14544</strain>
    </source>
</reference>
<dbReference type="InterPro" id="IPR029058">
    <property type="entry name" value="AB_hydrolase_fold"/>
</dbReference>
<evidence type="ECO:0000259" key="2">
    <source>
        <dbReference type="Pfam" id="PF00561"/>
    </source>
</evidence>
<gene>
    <name evidence="3" type="ORF">P4447_17085</name>
</gene>
<dbReference type="SUPFAM" id="SSF53474">
    <property type="entry name" value="alpha/beta-Hydrolases"/>
    <property type="match status" value="1"/>
</dbReference>
<evidence type="ECO:0000313" key="4">
    <source>
        <dbReference type="Proteomes" id="UP001330749"/>
    </source>
</evidence>
<name>A0ABU6ND50_9BACI</name>
<accession>A0ABU6ND50</accession>
<evidence type="ECO:0000313" key="3">
    <source>
        <dbReference type="EMBL" id="MED3564137.1"/>
    </source>
</evidence>
<keyword evidence="1 3" id="KW-0378">Hydrolase</keyword>
<dbReference type="InterPro" id="IPR050266">
    <property type="entry name" value="AB_hydrolase_sf"/>
</dbReference>
<feature type="domain" description="AB hydrolase-1" evidence="2">
    <location>
        <begin position="201"/>
        <end position="260"/>
    </location>
</feature>
<dbReference type="PRINTS" id="PR00111">
    <property type="entry name" value="ABHYDROLASE"/>
</dbReference>
<keyword evidence="4" id="KW-1185">Reference proteome</keyword>
<dbReference type="RefSeq" id="WP_327969259.1">
    <property type="nucleotide sequence ID" value="NZ_JARMQG010000272.1"/>
</dbReference>
<dbReference type="Proteomes" id="UP001330749">
    <property type="component" value="Unassembled WGS sequence"/>
</dbReference>
<dbReference type="EMBL" id="JARMQG010000272">
    <property type="protein sequence ID" value="MED3564137.1"/>
    <property type="molecule type" value="Genomic_DNA"/>
</dbReference>